<evidence type="ECO:0000256" key="3">
    <source>
        <dbReference type="ARBA" id="ARBA00023274"/>
    </source>
</evidence>
<dbReference type="Gene3D" id="3.30.70.1730">
    <property type="match status" value="1"/>
</dbReference>
<gene>
    <name evidence="7" type="ORF">Zmor_006887</name>
</gene>
<dbReference type="InterPro" id="IPR043141">
    <property type="entry name" value="Ribosomal_uL10-like_sf"/>
</dbReference>
<dbReference type="Pfam" id="PF00466">
    <property type="entry name" value="Ribosomal_L10"/>
    <property type="match status" value="1"/>
</dbReference>
<comment type="subunit">
    <text evidence="6">Component of the mitochondrial ribosome large subunit (39S) which comprises a 16S rRNA and about 50 distinct proteins.</text>
</comment>
<dbReference type="AlphaFoldDB" id="A0AA38MP01"/>
<comment type="caution">
    <text evidence="7">The sequence shown here is derived from an EMBL/GenBank/DDBJ whole genome shotgun (WGS) entry which is preliminary data.</text>
</comment>
<dbReference type="InterPro" id="IPR047865">
    <property type="entry name" value="Ribosomal_uL10_bac_type"/>
</dbReference>
<proteinExistence type="inferred from homology"/>
<evidence type="ECO:0000313" key="8">
    <source>
        <dbReference type="Proteomes" id="UP001168821"/>
    </source>
</evidence>
<evidence type="ECO:0000256" key="1">
    <source>
        <dbReference type="ARBA" id="ARBA00008889"/>
    </source>
</evidence>
<accession>A0AA38MP01</accession>
<dbReference type="EMBL" id="JALNTZ010000002">
    <property type="protein sequence ID" value="KAJ3662543.1"/>
    <property type="molecule type" value="Genomic_DNA"/>
</dbReference>
<comment type="similarity">
    <text evidence="1">Belongs to the universal ribosomal protein uL10 family.</text>
</comment>
<keyword evidence="2" id="KW-0689">Ribosomal protein</keyword>
<keyword evidence="3" id="KW-0687">Ribonucleoprotein</keyword>
<reference evidence="7" key="1">
    <citation type="journal article" date="2023" name="G3 (Bethesda)">
        <title>Whole genome assemblies of Zophobas morio and Tenebrio molitor.</title>
        <authorList>
            <person name="Kaur S."/>
            <person name="Stinson S.A."/>
            <person name="diCenzo G.C."/>
        </authorList>
    </citation>
    <scope>NUCLEOTIDE SEQUENCE</scope>
    <source>
        <strain evidence="7">QUZm001</strain>
    </source>
</reference>
<evidence type="ECO:0000256" key="2">
    <source>
        <dbReference type="ARBA" id="ARBA00022980"/>
    </source>
</evidence>
<evidence type="ECO:0000256" key="6">
    <source>
        <dbReference type="ARBA" id="ARBA00038782"/>
    </source>
</evidence>
<evidence type="ECO:0000256" key="4">
    <source>
        <dbReference type="ARBA" id="ARBA00035707"/>
    </source>
</evidence>
<evidence type="ECO:0000313" key="7">
    <source>
        <dbReference type="EMBL" id="KAJ3662543.1"/>
    </source>
</evidence>
<sequence length="243" mass="28406">MALAVRGILRERFYPVVQAKRFRGKINIQRPKPLHFDRAVFTELTKPWYLNPKRLKTPIELCSKPTDKIIEDVDNPYQKIIARELRERFDQSRLIAFYHRNSMNSDQQYKAYVAFIKAKMHIKTYGKKTLEMAVKDTKFEPVLDFYVSQNVMVFSPEPDIKQLLKVTKKFPQMVLLAAIFEGKFISKDEVMELHLIPNLQTAQAALVQTLNSATTTLTQQLNSHQNTLVSNLQERVKQLEEHK</sequence>
<keyword evidence="8" id="KW-1185">Reference proteome</keyword>
<organism evidence="7 8">
    <name type="scientific">Zophobas morio</name>
    <dbReference type="NCBI Taxonomy" id="2755281"/>
    <lineage>
        <taxon>Eukaryota</taxon>
        <taxon>Metazoa</taxon>
        <taxon>Ecdysozoa</taxon>
        <taxon>Arthropoda</taxon>
        <taxon>Hexapoda</taxon>
        <taxon>Insecta</taxon>
        <taxon>Pterygota</taxon>
        <taxon>Neoptera</taxon>
        <taxon>Endopterygota</taxon>
        <taxon>Coleoptera</taxon>
        <taxon>Polyphaga</taxon>
        <taxon>Cucujiformia</taxon>
        <taxon>Tenebrionidae</taxon>
        <taxon>Zophobas</taxon>
    </lineage>
</organism>
<dbReference type="InterPro" id="IPR001790">
    <property type="entry name" value="Ribosomal_uL10"/>
</dbReference>
<dbReference type="PANTHER" id="PTHR11560">
    <property type="entry name" value="39S RIBOSOMAL PROTEIN L10, MITOCHONDRIAL"/>
    <property type="match status" value="1"/>
</dbReference>
<dbReference type="GO" id="GO:0005840">
    <property type="term" value="C:ribosome"/>
    <property type="evidence" value="ECO:0007669"/>
    <property type="project" value="UniProtKB-KW"/>
</dbReference>
<dbReference type="Proteomes" id="UP001168821">
    <property type="component" value="Unassembled WGS sequence"/>
</dbReference>
<dbReference type="FunFam" id="3.30.70.1730:FF:000012">
    <property type="entry name" value="Mitochondrial Ribosomal Protein, Large"/>
    <property type="match status" value="1"/>
</dbReference>
<protein>
    <recommendedName>
        <fullName evidence="4">Large ribosomal subunit protein uL10m</fullName>
    </recommendedName>
    <alternativeName>
        <fullName evidence="5">39S ribosomal protein L10, mitochondrial</fullName>
    </alternativeName>
</protein>
<dbReference type="SUPFAM" id="SSF160369">
    <property type="entry name" value="Ribosomal protein L10-like"/>
    <property type="match status" value="1"/>
</dbReference>
<dbReference type="GO" id="GO:1990904">
    <property type="term" value="C:ribonucleoprotein complex"/>
    <property type="evidence" value="ECO:0007669"/>
    <property type="project" value="UniProtKB-KW"/>
</dbReference>
<evidence type="ECO:0000256" key="5">
    <source>
        <dbReference type="ARBA" id="ARBA00035716"/>
    </source>
</evidence>
<name>A0AA38MP01_9CUCU</name>